<keyword evidence="3" id="KW-1185">Reference proteome</keyword>
<evidence type="ECO:0000313" key="2">
    <source>
        <dbReference type="EMBL" id="PRQ38610.1"/>
    </source>
</evidence>
<organism evidence="2 3">
    <name type="scientific">Rosa chinensis</name>
    <name type="common">China rose</name>
    <dbReference type="NCBI Taxonomy" id="74649"/>
    <lineage>
        <taxon>Eukaryota</taxon>
        <taxon>Viridiplantae</taxon>
        <taxon>Streptophyta</taxon>
        <taxon>Embryophyta</taxon>
        <taxon>Tracheophyta</taxon>
        <taxon>Spermatophyta</taxon>
        <taxon>Magnoliopsida</taxon>
        <taxon>eudicotyledons</taxon>
        <taxon>Gunneridae</taxon>
        <taxon>Pentapetalae</taxon>
        <taxon>rosids</taxon>
        <taxon>fabids</taxon>
        <taxon>Rosales</taxon>
        <taxon>Rosaceae</taxon>
        <taxon>Rosoideae</taxon>
        <taxon>Rosoideae incertae sedis</taxon>
        <taxon>Rosa</taxon>
    </lineage>
</organism>
<keyword evidence="1" id="KW-0472">Membrane</keyword>
<dbReference type="EMBL" id="PDCK01000042">
    <property type="protein sequence ID" value="PRQ38610.1"/>
    <property type="molecule type" value="Genomic_DNA"/>
</dbReference>
<accession>A0A2P6QWR0</accession>
<keyword evidence="1" id="KW-1133">Transmembrane helix</keyword>
<evidence type="ECO:0000313" key="3">
    <source>
        <dbReference type="Proteomes" id="UP000238479"/>
    </source>
</evidence>
<protein>
    <submittedName>
        <fullName evidence="2">Uncharacterized protein</fullName>
    </submittedName>
</protein>
<dbReference type="AlphaFoldDB" id="A0A2P6QWR0"/>
<reference evidence="2 3" key="1">
    <citation type="journal article" date="2018" name="Nat. Genet.">
        <title>The Rosa genome provides new insights in the design of modern roses.</title>
        <authorList>
            <person name="Bendahmane M."/>
        </authorList>
    </citation>
    <scope>NUCLEOTIDE SEQUENCE [LARGE SCALE GENOMIC DNA]</scope>
    <source>
        <strain evidence="3">cv. Old Blush</strain>
    </source>
</reference>
<keyword evidence="1" id="KW-0812">Transmembrane</keyword>
<proteinExistence type="predicted"/>
<dbReference type="Proteomes" id="UP000238479">
    <property type="component" value="Chromosome 4"/>
</dbReference>
<sequence length="94" mass="10259">MGFIILILTYLKVVEFVSNLHAPFFNMFPLKNSSFFIGGAVSGGLWSSICFFHSLITLVRNPSIVSWINGPVSHNLAGSRKACACMLQSCFAAN</sequence>
<dbReference type="Gramene" id="PRQ38610">
    <property type="protein sequence ID" value="PRQ38610"/>
    <property type="gene ID" value="RchiOBHm_Chr4g0415921"/>
</dbReference>
<feature type="transmembrane region" description="Helical" evidence="1">
    <location>
        <begin position="35"/>
        <end position="59"/>
    </location>
</feature>
<gene>
    <name evidence="2" type="ORF">RchiOBHm_Chr4g0415921</name>
</gene>
<comment type="caution">
    <text evidence="2">The sequence shown here is derived from an EMBL/GenBank/DDBJ whole genome shotgun (WGS) entry which is preliminary data.</text>
</comment>
<name>A0A2P6QWR0_ROSCH</name>
<evidence type="ECO:0000256" key="1">
    <source>
        <dbReference type="SAM" id="Phobius"/>
    </source>
</evidence>